<feature type="region of interest" description="Disordered" evidence="8">
    <location>
        <begin position="323"/>
        <end position="371"/>
    </location>
</feature>
<dbReference type="GO" id="GO:0031564">
    <property type="term" value="P:transcription antitermination"/>
    <property type="evidence" value="ECO:0007669"/>
    <property type="project" value="UniProtKB-KW"/>
</dbReference>
<evidence type="ECO:0000256" key="2">
    <source>
        <dbReference type="ARBA" id="ARBA00022490"/>
    </source>
</evidence>
<dbReference type="NCBIfam" id="TIGR01953">
    <property type="entry name" value="NusA"/>
    <property type="match status" value="1"/>
</dbReference>
<feature type="region of interest" description="Disordered" evidence="8">
    <location>
        <begin position="1"/>
        <end position="38"/>
    </location>
</feature>
<keyword evidence="4 7" id="KW-0694">RNA-binding</keyword>
<dbReference type="PANTHER" id="PTHR22648:SF0">
    <property type="entry name" value="TRANSCRIPTION TERMINATION_ANTITERMINATION PROTEIN NUSA"/>
    <property type="match status" value="1"/>
</dbReference>
<dbReference type="InterPro" id="IPR009019">
    <property type="entry name" value="KH_sf_prok-type"/>
</dbReference>
<accession>A0A1G2B296</accession>
<dbReference type="GO" id="GO:0003723">
    <property type="term" value="F:RNA binding"/>
    <property type="evidence" value="ECO:0007669"/>
    <property type="project" value="UniProtKB-UniRule"/>
</dbReference>
<keyword evidence="1" id="KW-0806">Transcription termination</keyword>
<dbReference type="SUPFAM" id="SSF54814">
    <property type="entry name" value="Prokaryotic type KH domain (KH-domain type II)"/>
    <property type="match status" value="2"/>
</dbReference>
<dbReference type="Gene3D" id="3.30.300.20">
    <property type="match status" value="2"/>
</dbReference>
<reference evidence="10 11" key="1">
    <citation type="journal article" date="2016" name="Nat. Commun.">
        <title>Thousands of microbial genomes shed light on interconnected biogeochemical processes in an aquifer system.</title>
        <authorList>
            <person name="Anantharaman K."/>
            <person name="Brown C.T."/>
            <person name="Hug L.A."/>
            <person name="Sharon I."/>
            <person name="Castelle C.J."/>
            <person name="Probst A.J."/>
            <person name="Thomas B.C."/>
            <person name="Singh A."/>
            <person name="Wilkins M.J."/>
            <person name="Karaoz U."/>
            <person name="Brodie E.L."/>
            <person name="Williams K.H."/>
            <person name="Hubbard S.S."/>
            <person name="Banfield J.F."/>
        </authorList>
    </citation>
    <scope>NUCLEOTIDE SEQUENCE [LARGE SCALE GENOMIC DNA]</scope>
</reference>
<dbReference type="SUPFAM" id="SSF69705">
    <property type="entry name" value="Transcription factor NusA, N-terminal domain"/>
    <property type="match status" value="1"/>
</dbReference>
<dbReference type="InterPro" id="IPR012340">
    <property type="entry name" value="NA-bd_OB-fold"/>
</dbReference>
<dbReference type="InterPro" id="IPR058582">
    <property type="entry name" value="KH_NusA_2nd"/>
</dbReference>
<dbReference type="InterPro" id="IPR030842">
    <property type="entry name" value="TF_NusA_bacterial"/>
</dbReference>
<evidence type="ECO:0000259" key="9">
    <source>
        <dbReference type="SMART" id="SM00316"/>
    </source>
</evidence>
<dbReference type="InterPro" id="IPR015946">
    <property type="entry name" value="KH_dom-like_a/b"/>
</dbReference>
<dbReference type="GO" id="GO:0006353">
    <property type="term" value="P:DNA-templated transcription termination"/>
    <property type="evidence" value="ECO:0007669"/>
    <property type="project" value="UniProtKB-KW"/>
</dbReference>
<dbReference type="SUPFAM" id="SSF50249">
    <property type="entry name" value="Nucleic acid-binding proteins"/>
    <property type="match status" value="1"/>
</dbReference>
<dbReference type="Gene3D" id="2.40.50.140">
    <property type="entry name" value="Nucleic acid-binding proteins"/>
    <property type="match status" value="1"/>
</dbReference>
<dbReference type="FunFam" id="3.30.300.20:FF:000002">
    <property type="entry name" value="Transcription termination/antitermination protein NusA"/>
    <property type="match status" value="1"/>
</dbReference>
<evidence type="ECO:0000256" key="4">
    <source>
        <dbReference type="ARBA" id="ARBA00022884"/>
    </source>
</evidence>
<dbReference type="Proteomes" id="UP000176952">
    <property type="component" value="Unassembled WGS sequence"/>
</dbReference>
<keyword evidence="5" id="KW-0805">Transcription regulation</keyword>
<dbReference type="PROSITE" id="PS50084">
    <property type="entry name" value="KH_TYPE_1"/>
    <property type="match status" value="1"/>
</dbReference>
<dbReference type="InterPro" id="IPR013735">
    <property type="entry name" value="TF_NusA_N"/>
</dbReference>
<dbReference type="EMBL" id="MHKD01000021">
    <property type="protein sequence ID" value="OGY83278.1"/>
    <property type="molecule type" value="Genomic_DNA"/>
</dbReference>
<keyword evidence="2" id="KW-0963">Cytoplasm</keyword>
<dbReference type="CDD" id="cd02134">
    <property type="entry name" value="KH-II_NusA_rpt1"/>
    <property type="match status" value="1"/>
</dbReference>
<evidence type="ECO:0000256" key="7">
    <source>
        <dbReference type="PROSITE-ProRule" id="PRU00117"/>
    </source>
</evidence>
<dbReference type="CDD" id="cd22529">
    <property type="entry name" value="KH-II_NusA_rpt2"/>
    <property type="match status" value="1"/>
</dbReference>
<feature type="non-terminal residue" evidence="10">
    <location>
        <position position="1"/>
    </location>
</feature>
<evidence type="ECO:0000256" key="6">
    <source>
        <dbReference type="ARBA" id="ARBA00023163"/>
    </source>
</evidence>
<dbReference type="SMART" id="SM00316">
    <property type="entry name" value="S1"/>
    <property type="match status" value="1"/>
</dbReference>
<dbReference type="GO" id="GO:0003700">
    <property type="term" value="F:DNA-binding transcription factor activity"/>
    <property type="evidence" value="ECO:0007669"/>
    <property type="project" value="InterPro"/>
</dbReference>
<dbReference type="STRING" id="1798542.A3F54_02865"/>
<dbReference type="HAMAP" id="MF_00945_B">
    <property type="entry name" value="NusA_B"/>
    <property type="match status" value="1"/>
</dbReference>
<feature type="compositionally biased region" description="Basic and acidic residues" evidence="8">
    <location>
        <begin position="323"/>
        <end position="338"/>
    </location>
</feature>
<dbReference type="Gene3D" id="3.30.1480.10">
    <property type="entry name" value="NusA, N-terminal domain"/>
    <property type="match status" value="1"/>
</dbReference>
<sequence length="371" mass="40322">DVYDEKTVVEKGPEPEPEEGAVAEGAVKGEAKAEPTAVADAVVAEEDEEPKFNPKTDITLEDAQKINKKYKIGDVIRTKLEVPAEFGRMAAQTAKQVIIQKLREAERETLYKEYQNKIGHIVTGMVQRVEGKVVLIDLGHAIAVMPPQEQIRGEMYMPSQRVKIFLVSVDKTNKGPEIIASRAHPDMVKELFMNEVPEIGSGAIDIKSIAREAGSRTKIAVVSNQDNIDPIGSCVGQRGTRVQTIINELGGEKIDIVEWADDAVRFIMNALSPAKVLSVKLDEEKKTAMAEVKEDQLSLAIGKGGQNVRLAAQLTGYRIDVVKEGEDGRSAAKPKVETPETPEAPAEETPTDEAPETPEAPAATPTTPSEK</sequence>
<feature type="compositionally biased region" description="Acidic residues" evidence="8">
    <location>
        <begin position="345"/>
        <end position="356"/>
    </location>
</feature>
<comment type="caution">
    <text evidence="10">The sequence shown here is derived from an EMBL/GenBank/DDBJ whole genome shotgun (WGS) entry which is preliminary data.</text>
</comment>
<dbReference type="InterPro" id="IPR003029">
    <property type="entry name" value="S1_domain"/>
</dbReference>
<protein>
    <submittedName>
        <fullName evidence="10">Transcription termination factor NusA</fullName>
    </submittedName>
</protein>
<feature type="compositionally biased region" description="Basic and acidic residues" evidence="8">
    <location>
        <begin position="1"/>
        <end position="14"/>
    </location>
</feature>
<keyword evidence="6" id="KW-0804">Transcription</keyword>
<dbReference type="InterPro" id="IPR010213">
    <property type="entry name" value="TF_NusA"/>
</dbReference>
<evidence type="ECO:0000256" key="8">
    <source>
        <dbReference type="SAM" id="MobiDB-lite"/>
    </source>
</evidence>
<dbReference type="Pfam" id="PF13184">
    <property type="entry name" value="KH_NusA_1st"/>
    <property type="match status" value="1"/>
</dbReference>
<name>A0A1G2B296_9BACT</name>
<proteinExistence type="inferred from homology"/>
<dbReference type="PANTHER" id="PTHR22648">
    <property type="entry name" value="TRANSCRIPTION TERMINATION FACTOR NUSA"/>
    <property type="match status" value="1"/>
</dbReference>
<dbReference type="CDD" id="cd04455">
    <property type="entry name" value="S1_NusA"/>
    <property type="match status" value="1"/>
</dbReference>
<evidence type="ECO:0000313" key="10">
    <source>
        <dbReference type="EMBL" id="OGY83278.1"/>
    </source>
</evidence>
<dbReference type="Pfam" id="PF26594">
    <property type="entry name" value="KH_NusA_2nd"/>
    <property type="match status" value="1"/>
</dbReference>
<evidence type="ECO:0000256" key="5">
    <source>
        <dbReference type="ARBA" id="ARBA00023015"/>
    </source>
</evidence>
<keyword evidence="3" id="KW-0889">Transcription antitermination</keyword>
<dbReference type="GO" id="GO:0005829">
    <property type="term" value="C:cytosol"/>
    <property type="evidence" value="ECO:0007669"/>
    <property type="project" value="TreeGrafter"/>
</dbReference>
<feature type="domain" description="S1 motif" evidence="9">
    <location>
        <begin position="117"/>
        <end position="183"/>
    </location>
</feature>
<dbReference type="AlphaFoldDB" id="A0A1G2B296"/>
<dbReference type="FunFam" id="3.30.300.20:FF:000005">
    <property type="entry name" value="Transcription termination/antitermination protein NusA"/>
    <property type="match status" value="1"/>
</dbReference>
<dbReference type="InterPro" id="IPR036555">
    <property type="entry name" value="NusA_N_sf"/>
</dbReference>
<feature type="compositionally biased region" description="Low complexity" evidence="8">
    <location>
        <begin position="357"/>
        <end position="371"/>
    </location>
</feature>
<dbReference type="Pfam" id="PF08529">
    <property type="entry name" value="NusA_N"/>
    <property type="match status" value="1"/>
</dbReference>
<gene>
    <name evidence="10" type="ORF">A3F54_02865</name>
</gene>
<evidence type="ECO:0000256" key="1">
    <source>
        <dbReference type="ARBA" id="ARBA00022472"/>
    </source>
</evidence>
<evidence type="ECO:0000256" key="3">
    <source>
        <dbReference type="ARBA" id="ARBA00022814"/>
    </source>
</evidence>
<dbReference type="InterPro" id="IPR025249">
    <property type="entry name" value="TF_NusA_KH_1st"/>
</dbReference>
<evidence type="ECO:0000313" key="11">
    <source>
        <dbReference type="Proteomes" id="UP000176952"/>
    </source>
</evidence>
<organism evidence="10 11">
    <name type="scientific">Candidatus Kerfeldbacteria bacterium RIFCSPHIGHO2_12_FULL_48_17</name>
    <dbReference type="NCBI Taxonomy" id="1798542"/>
    <lineage>
        <taxon>Bacteria</taxon>
        <taxon>Candidatus Kerfeldiibacteriota</taxon>
    </lineage>
</organism>